<dbReference type="PROSITE" id="PS50820">
    <property type="entry name" value="LCCL"/>
    <property type="match status" value="1"/>
</dbReference>
<evidence type="ECO:0000256" key="8">
    <source>
        <dbReference type="SAM" id="Phobius"/>
    </source>
</evidence>
<feature type="transmembrane region" description="Helical" evidence="8">
    <location>
        <begin position="476"/>
        <end position="498"/>
    </location>
</feature>
<evidence type="ECO:0000256" key="3">
    <source>
        <dbReference type="ARBA" id="ARBA00022692"/>
    </source>
</evidence>
<keyword evidence="2" id="KW-0597">Phosphoprotein</keyword>
<evidence type="ECO:0000256" key="5">
    <source>
        <dbReference type="ARBA" id="ARBA00023136"/>
    </source>
</evidence>
<dbReference type="InterPro" id="IPR008979">
    <property type="entry name" value="Galactose-bd-like_sf"/>
</dbReference>
<dbReference type="PROSITE" id="PS01285">
    <property type="entry name" value="FA58C_1"/>
    <property type="match status" value="1"/>
</dbReference>
<dbReference type="Pfam" id="PF00431">
    <property type="entry name" value="CUB"/>
    <property type="match status" value="1"/>
</dbReference>
<keyword evidence="4 8" id="KW-1133">Transmembrane helix</keyword>
<reference evidence="12" key="3">
    <citation type="submission" date="2025-09" db="UniProtKB">
        <authorList>
            <consortium name="Ensembl"/>
        </authorList>
    </citation>
    <scope>IDENTIFICATION</scope>
</reference>
<dbReference type="SMART" id="SM00231">
    <property type="entry name" value="FA58C"/>
    <property type="match status" value="1"/>
</dbReference>
<evidence type="ECO:0000256" key="6">
    <source>
        <dbReference type="ARBA" id="ARBA00023157"/>
    </source>
</evidence>
<dbReference type="AlphaFoldDB" id="A0A8C4SHM4"/>
<dbReference type="Gene3D" id="2.60.120.260">
    <property type="entry name" value="Galactose-binding domain-like"/>
    <property type="match status" value="1"/>
</dbReference>
<dbReference type="PROSITE" id="PS01180">
    <property type="entry name" value="CUB"/>
    <property type="match status" value="1"/>
</dbReference>
<evidence type="ECO:0000313" key="12">
    <source>
        <dbReference type="Ensembl" id="ENSECRP00000017776.1"/>
    </source>
</evidence>
<dbReference type="GO" id="GO:0042060">
    <property type="term" value="P:wound healing"/>
    <property type="evidence" value="ECO:0007669"/>
    <property type="project" value="TreeGrafter"/>
</dbReference>
<gene>
    <name evidence="12" type="primary">DCBLD2</name>
    <name evidence="12" type="synonym">dcbld2</name>
</gene>
<evidence type="ECO:0000256" key="4">
    <source>
        <dbReference type="ARBA" id="ARBA00022989"/>
    </source>
</evidence>
<evidence type="ECO:0000313" key="13">
    <source>
        <dbReference type="Proteomes" id="UP000694620"/>
    </source>
</evidence>
<dbReference type="InterPro" id="IPR000859">
    <property type="entry name" value="CUB_dom"/>
</dbReference>
<dbReference type="Pfam" id="PF00754">
    <property type="entry name" value="F5_F8_type_C"/>
    <property type="match status" value="1"/>
</dbReference>
<dbReference type="Pfam" id="PF03815">
    <property type="entry name" value="LCCL"/>
    <property type="match status" value="1"/>
</dbReference>
<evidence type="ECO:0000256" key="1">
    <source>
        <dbReference type="ARBA" id="ARBA00004479"/>
    </source>
</evidence>
<dbReference type="SUPFAM" id="SSF69848">
    <property type="entry name" value="LCCL domain"/>
    <property type="match status" value="1"/>
</dbReference>
<dbReference type="SMART" id="SM00603">
    <property type="entry name" value="LCCL"/>
    <property type="match status" value="1"/>
</dbReference>
<keyword evidence="13" id="KW-1185">Reference proteome</keyword>
<sequence length="713" mass="78952">DWSGLFLCLRRFSSRANANISRVSWQPLSIFVKCSTQLIELPCDGCGYTVLGHNSGTLSSINYPQTYPNNTVCEWEIRVGAGEQILFKFGDFDIEDSNSCHFNYLRIYDNIGPGRKEIGKYCGLGVKWDKMIESSGNEVTIQFMSGTHKSGRGFLLSYSTSAHPGNTQFTTFILVLSFKFCPAGCLTTFGEISGTIPDGYRDSSLLCMAGIHAGVVSNLLGGQINVVSSKGIPYYESALANNVTSVGMNTGSFFFCLVGCYGTLGLESGVVRNSQITSSSFLQWDDLIGHQTVWGPERARLRKPGPSWAALNSDGNQWLQIDLKKERKVTGIITTGSTVPDYYFYVSAYRVLYSEDGETWKTFMEASSEQDKIFQGNVNYFQEVRNNFIPPIEARYIRINPVQWHQKIALKLELLGCLPFLGKDEIFKYFQNPQVLSPFHPPPSKLGTDFPVQLDQTTFTPEIRNTTVTPSGTKDITLGAVLVPVLVMTLTILILIIVCTWHWKSRKKTAEGTYDIPYWDRTGWWKGMKHFLPAKGSEGEECQIRYSSSEVSHLGAREVGPILQTEPAEYAQPLVSGLVGTLRQRSTFKPEDSIDHDYSDPDPYDAPLQGIYHAYAEPLPATGPEYATPIIMDVSSHLPGTLPHTSISTFKSLGTTVSTRADNNVSSVQEQYDTPKGIPGPVEVDLLYKVPQNTSAAGVFASFHAPVLEHTIG</sequence>
<dbReference type="InterPro" id="IPR036609">
    <property type="entry name" value="LCCL_sf"/>
</dbReference>
<evidence type="ECO:0000259" key="11">
    <source>
        <dbReference type="PROSITE" id="PS50820"/>
    </source>
</evidence>
<dbReference type="PROSITE" id="PS50022">
    <property type="entry name" value="FA58C_3"/>
    <property type="match status" value="1"/>
</dbReference>
<keyword evidence="3 8" id="KW-0812">Transmembrane</keyword>
<proteinExistence type="predicted"/>
<dbReference type="SMART" id="SM00042">
    <property type="entry name" value="CUB"/>
    <property type="match status" value="1"/>
</dbReference>
<keyword evidence="5 8" id="KW-0472">Membrane</keyword>
<dbReference type="Ensembl" id="ENSECRT00000018126.1">
    <property type="protein sequence ID" value="ENSECRP00000017776.1"/>
    <property type="gene ID" value="ENSECRG00000011859.1"/>
</dbReference>
<feature type="domain" description="F5/8 type C" evidence="10">
    <location>
        <begin position="260"/>
        <end position="417"/>
    </location>
</feature>
<comment type="caution">
    <text evidence="7">Lacks conserved residue(s) required for the propagation of feature annotation.</text>
</comment>
<dbReference type="PANTHER" id="PTHR46806:SF3">
    <property type="entry name" value="DISCOIDIN, CUB AND LCCL DOMAIN-CONTAINING PROTEIN 2"/>
    <property type="match status" value="1"/>
</dbReference>
<dbReference type="InterPro" id="IPR004043">
    <property type="entry name" value="LCCL"/>
</dbReference>
<dbReference type="GO" id="GO:0005886">
    <property type="term" value="C:plasma membrane"/>
    <property type="evidence" value="ECO:0007669"/>
    <property type="project" value="TreeGrafter"/>
</dbReference>
<evidence type="ECO:0000259" key="9">
    <source>
        <dbReference type="PROSITE" id="PS01180"/>
    </source>
</evidence>
<dbReference type="FunFam" id="2.60.120.290:FF:000035">
    <property type="entry name" value="Discoidin, CUB and LCCL domain-containing protein 2"/>
    <property type="match status" value="1"/>
</dbReference>
<evidence type="ECO:0000259" key="10">
    <source>
        <dbReference type="PROSITE" id="PS50022"/>
    </source>
</evidence>
<name>A0A8C4SHM4_ERPCA</name>
<dbReference type="Proteomes" id="UP000694620">
    <property type="component" value="Chromosome 4"/>
</dbReference>
<accession>A0A8C4SHM4</accession>
<dbReference type="InterPro" id="IPR035914">
    <property type="entry name" value="Sperma_CUB_dom_sf"/>
</dbReference>
<evidence type="ECO:0000256" key="2">
    <source>
        <dbReference type="ARBA" id="ARBA00022553"/>
    </source>
</evidence>
<dbReference type="Gene3D" id="2.60.120.290">
    <property type="entry name" value="Spermadhesin, CUB domain"/>
    <property type="match status" value="1"/>
</dbReference>
<dbReference type="CDD" id="cd00057">
    <property type="entry name" value="FA58C"/>
    <property type="match status" value="1"/>
</dbReference>
<reference evidence="12" key="2">
    <citation type="submission" date="2025-08" db="UniProtKB">
        <authorList>
            <consortium name="Ensembl"/>
        </authorList>
    </citation>
    <scope>IDENTIFICATION</scope>
</reference>
<dbReference type="InterPro" id="IPR000421">
    <property type="entry name" value="FA58C"/>
</dbReference>
<dbReference type="Gene3D" id="2.170.130.20">
    <property type="entry name" value="LCCL-like domain"/>
    <property type="match status" value="1"/>
</dbReference>
<dbReference type="FunFam" id="2.60.120.260:FF:000002">
    <property type="entry name" value="Coagulation factor VIII"/>
    <property type="match status" value="1"/>
</dbReference>
<feature type="domain" description="LCCL" evidence="11">
    <location>
        <begin position="181"/>
        <end position="255"/>
    </location>
</feature>
<dbReference type="PANTHER" id="PTHR46806">
    <property type="entry name" value="F5/8 TYPE C DOMAIN-CONTAINING PROTEIN"/>
    <property type="match status" value="1"/>
</dbReference>
<comment type="subcellular location">
    <subcellularLocation>
        <location evidence="1">Membrane</location>
        <topology evidence="1">Single-pass type I membrane protein</topology>
    </subcellularLocation>
</comment>
<organism evidence="12 13">
    <name type="scientific">Erpetoichthys calabaricus</name>
    <name type="common">Rope fish</name>
    <name type="synonym">Calamoichthys calabaricus</name>
    <dbReference type="NCBI Taxonomy" id="27687"/>
    <lineage>
        <taxon>Eukaryota</taxon>
        <taxon>Metazoa</taxon>
        <taxon>Chordata</taxon>
        <taxon>Craniata</taxon>
        <taxon>Vertebrata</taxon>
        <taxon>Euteleostomi</taxon>
        <taxon>Actinopterygii</taxon>
        <taxon>Polypteriformes</taxon>
        <taxon>Polypteridae</taxon>
        <taxon>Erpetoichthys</taxon>
    </lineage>
</organism>
<reference evidence="12" key="1">
    <citation type="submission" date="2021-06" db="EMBL/GenBank/DDBJ databases">
        <authorList>
            <consortium name="Wellcome Sanger Institute Data Sharing"/>
        </authorList>
    </citation>
    <scope>NUCLEOTIDE SEQUENCE [LARGE SCALE GENOMIC DNA]</scope>
</reference>
<dbReference type="SUPFAM" id="SSF49785">
    <property type="entry name" value="Galactose-binding domain-like"/>
    <property type="match status" value="1"/>
</dbReference>
<dbReference type="GO" id="GO:0038023">
    <property type="term" value="F:signaling receptor activity"/>
    <property type="evidence" value="ECO:0007669"/>
    <property type="project" value="TreeGrafter"/>
</dbReference>
<keyword evidence="6 7" id="KW-1015">Disulfide bond</keyword>
<dbReference type="GeneTree" id="ENSGT00940000158147"/>
<evidence type="ECO:0000256" key="7">
    <source>
        <dbReference type="PROSITE-ProRule" id="PRU00059"/>
    </source>
</evidence>
<dbReference type="CDD" id="cd00041">
    <property type="entry name" value="CUB"/>
    <property type="match status" value="1"/>
</dbReference>
<dbReference type="InterPro" id="IPR050633">
    <property type="entry name" value="Neuropilin_MCO_CoagFactor"/>
</dbReference>
<dbReference type="SUPFAM" id="SSF49854">
    <property type="entry name" value="Spermadhesin, CUB domain"/>
    <property type="match status" value="1"/>
</dbReference>
<protein>
    <submittedName>
        <fullName evidence="12">Discoidin, CUB and LCCL domain containing 2</fullName>
    </submittedName>
</protein>
<feature type="domain" description="CUB" evidence="9">
    <location>
        <begin position="46"/>
        <end position="161"/>
    </location>
</feature>
<feature type="disulfide bond" evidence="7">
    <location>
        <begin position="46"/>
        <end position="73"/>
    </location>
</feature>